<proteinExistence type="predicted"/>
<dbReference type="RefSeq" id="WP_240381450.1">
    <property type="nucleotide sequence ID" value="NZ_JAJUOL010000069.1"/>
</dbReference>
<feature type="non-terminal residue" evidence="1">
    <location>
        <position position="22"/>
    </location>
</feature>
<organism evidence="1 2">
    <name type="scientific">Campylobacter jejuni</name>
    <dbReference type="NCBI Taxonomy" id="197"/>
    <lineage>
        <taxon>Bacteria</taxon>
        <taxon>Pseudomonadati</taxon>
        <taxon>Campylobacterota</taxon>
        <taxon>Epsilonproteobacteria</taxon>
        <taxon>Campylobacterales</taxon>
        <taxon>Campylobacteraceae</taxon>
        <taxon>Campylobacter</taxon>
    </lineage>
</organism>
<sequence>MKFSEFFHAWLHESYYKNAVSI</sequence>
<dbReference type="Proteomes" id="UP001199644">
    <property type="component" value="Unassembled WGS sequence"/>
</dbReference>
<dbReference type="AlphaFoldDB" id="A0AAW5EIW9"/>
<name>A0AAW5EIW9_CAMJU</name>
<evidence type="ECO:0000313" key="2">
    <source>
        <dbReference type="Proteomes" id="UP001199644"/>
    </source>
</evidence>
<gene>
    <name evidence="1" type="ORF">LZC39_09905</name>
</gene>
<protein>
    <submittedName>
        <fullName evidence="1">Uncharacterized protein</fullName>
    </submittedName>
</protein>
<dbReference type="EMBL" id="JAJUOL010000069">
    <property type="protein sequence ID" value="MCH3852404.1"/>
    <property type="molecule type" value="Genomic_DNA"/>
</dbReference>
<comment type="caution">
    <text evidence="1">The sequence shown here is derived from an EMBL/GenBank/DDBJ whole genome shotgun (WGS) entry which is preliminary data.</text>
</comment>
<reference evidence="1" key="1">
    <citation type="submission" date="2021-12" db="EMBL/GenBank/DDBJ databases">
        <title>Prevalence of phenicol resistance gene fexA in Campylobacter isolated from poultry supply chain.</title>
        <authorList>
            <person name="Tang B."/>
            <person name="Zheng X."/>
            <person name="Lin J."/>
            <person name="Lin R."/>
            <person name="Yang H."/>
            <person name="Shen Z."/>
            <person name="Xia F."/>
        </authorList>
    </citation>
    <scope>NUCLEOTIDE SEQUENCE</scope>
    <source>
        <strain evidence="1">CJHN2011004</strain>
    </source>
</reference>
<evidence type="ECO:0000313" key="1">
    <source>
        <dbReference type="EMBL" id="MCH3852404.1"/>
    </source>
</evidence>
<accession>A0AAW5EIW9</accession>